<keyword evidence="2" id="KW-0732">Signal</keyword>
<dbReference type="EMBL" id="SRKZ01000003">
    <property type="protein sequence ID" value="TGD80870.1"/>
    <property type="molecule type" value="Genomic_DNA"/>
</dbReference>
<dbReference type="AlphaFoldDB" id="A0A4Z0MN81"/>
<feature type="domain" description="BD-FAE-like" evidence="3">
    <location>
        <begin position="71"/>
        <end position="264"/>
    </location>
</feature>
<reference evidence="4 5" key="1">
    <citation type="submission" date="2019-04" db="EMBL/GenBank/DDBJ databases">
        <authorList>
            <person name="Feng G."/>
            <person name="Zhang J."/>
            <person name="Zhu H."/>
        </authorList>
    </citation>
    <scope>NUCLEOTIDE SEQUENCE [LARGE SCALE GENOMIC DNA]</scope>
    <source>
        <strain evidence="4 5">JCM 19491</strain>
    </source>
</reference>
<name>A0A4Z0MN81_9BACT</name>
<feature type="signal peptide" evidence="2">
    <location>
        <begin position="1"/>
        <end position="15"/>
    </location>
</feature>
<organism evidence="4 5">
    <name type="scientific">Hymenobacter wooponensis</name>
    <dbReference type="NCBI Taxonomy" id="1525360"/>
    <lineage>
        <taxon>Bacteria</taxon>
        <taxon>Pseudomonadati</taxon>
        <taxon>Bacteroidota</taxon>
        <taxon>Cytophagia</taxon>
        <taxon>Cytophagales</taxon>
        <taxon>Hymenobacteraceae</taxon>
        <taxon>Hymenobacter</taxon>
    </lineage>
</organism>
<evidence type="ECO:0000256" key="1">
    <source>
        <dbReference type="ARBA" id="ARBA00022801"/>
    </source>
</evidence>
<comment type="caution">
    <text evidence="4">The sequence shown here is derived from an EMBL/GenBank/DDBJ whole genome shotgun (WGS) entry which is preliminary data.</text>
</comment>
<dbReference type="PANTHER" id="PTHR48081:SF13">
    <property type="entry name" value="ALPHA_BETA HYDROLASE"/>
    <property type="match status" value="1"/>
</dbReference>
<dbReference type="InterPro" id="IPR049492">
    <property type="entry name" value="BD-FAE-like_dom"/>
</dbReference>
<dbReference type="OrthoDB" id="9777975at2"/>
<proteinExistence type="predicted"/>
<dbReference type="SUPFAM" id="SSF53474">
    <property type="entry name" value="alpha/beta-Hydrolases"/>
    <property type="match status" value="1"/>
</dbReference>
<keyword evidence="1 4" id="KW-0378">Hydrolase</keyword>
<evidence type="ECO:0000259" key="3">
    <source>
        <dbReference type="Pfam" id="PF20434"/>
    </source>
</evidence>
<keyword evidence="5" id="KW-1185">Reference proteome</keyword>
<protein>
    <submittedName>
        <fullName evidence="4">Alpha/beta hydrolase</fullName>
    </submittedName>
</protein>
<gene>
    <name evidence="4" type="ORF">EU557_11540</name>
</gene>
<dbReference type="GO" id="GO:0016787">
    <property type="term" value="F:hydrolase activity"/>
    <property type="evidence" value="ECO:0007669"/>
    <property type="project" value="UniProtKB-KW"/>
</dbReference>
<evidence type="ECO:0000313" key="4">
    <source>
        <dbReference type="EMBL" id="TGD80870.1"/>
    </source>
</evidence>
<accession>A0A4Z0MN81</accession>
<feature type="chain" id="PRO_5021196912" evidence="2">
    <location>
        <begin position="16"/>
        <end position="320"/>
    </location>
</feature>
<dbReference type="InterPro" id="IPR050300">
    <property type="entry name" value="GDXG_lipolytic_enzyme"/>
</dbReference>
<dbReference type="InterPro" id="IPR029058">
    <property type="entry name" value="AB_hydrolase_fold"/>
</dbReference>
<evidence type="ECO:0000313" key="5">
    <source>
        <dbReference type="Proteomes" id="UP000298284"/>
    </source>
</evidence>
<dbReference type="Pfam" id="PF20434">
    <property type="entry name" value="BD-FAE"/>
    <property type="match status" value="1"/>
</dbReference>
<dbReference type="PANTHER" id="PTHR48081">
    <property type="entry name" value="AB HYDROLASE SUPERFAMILY PROTEIN C4A8.06C"/>
    <property type="match status" value="1"/>
</dbReference>
<sequence>MQLLALLVFAHSAVAQQPTAPRDTSFTTYSAYTKAKKQNPAISIARPTVPRSVQKQMNVAYCTQGTHALMLDVFYPKPSRRKERPAVLLVHGGGWRSGDRSQHVPMAQQLAAKGYVAVTAEYRLSTEAPYPAAVQDLRAAIRWMRANARTYGIDTARIAVWGFSAGGQLASLIGTTNADPLYETGNCYPTHSSSVQAIVDVDGILAFIHPESGEGDDRKNISAATHWFGSPKTEHPELWQQASALNHVSPKTPPILFINSSVDRMHAGRDDMRQQLSKLGIYTEVHSFPDAPHPFPLFNPWFEPTLNYTVDFLDKVLKKR</sequence>
<evidence type="ECO:0000256" key="2">
    <source>
        <dbReference type="SAM" id="SignalP"/>
    </source>
</evidence>
<dbReference type="Proteomes" id="UP000298284">
    <property type="component" value="Unassembled WGS sequence"/>
</dbReference>
<dbReference type="Gene3D" id="3.40.50.1820">
    <property type="entry name" value="alpha/beta hydrolase"/>
    <property type="match status" value="1"/>
</dbReference>